<dbReference type="RefSeq" id="WP_161886740.1">
    <property type="nucleotide sequence ID" value="NZ_CP017146.1"/>
</dbReference>
<organism evidence="1 2">
    <name type="scientific">Marisediminicola antarctica</name>
    <dbReference type="NCBI Taxonomy" id="674079"/>
    <lineage>
        <taxon>Bacteria</taxon>
        <taxon>Bacillati</taxon>
        <taxon>Actinomycetota</taxon>
        <taxon>Actinomycetes</taxon>
        <taxon>Micrococcales</taxon>
        <taxon>Microbacteriaceae</taxon>
        <taxon>Marisediminicola</taxon>
    </lineage>
</organism>
<keyword evidence="2" id="KW-1185">Reference proteome</keyword>
<name>A0A7L5AJW9_9MICO</name>
<evidence type="ECO:0000313" key="2">
    <source>
        <dbReference type="Proteomes" id="UP000464507"/>
    </source>
</evidence>
<dbReference type="AlphaFoldDB" id="A0A7L5AJW9"/>
<proteinExistence type="predicted"/>
<gene>
    <name evidence="1" type="ORF">BHD05_12555</name>
</gene>
<accession>A0A7L5AJW9</accession>
<evidence type="ECO:0000313" key="1">
    <source>
        <dbReference type="EMBL" id="QHO70356.1"/>
    </source>
</evidence>
<dbReference type="OrthoDB" id="4037078at2"/>
<dbReference type="KEGG" id="mant:BHD05_12555"/>
<sequence>MNKSNSWNSERPIRSIDAPTIMVVINRAWHEGDDDAAVFEATRGNWRIGQVSRARAKYVLGIAGGIVRGAYRVDSWHPSTLPDEEKRWGFDGVPAVELGVVGTSVKRLAPPRGASNPVRLFLDGVPEAASVDVSELAAQLNAEPLARIMFGQRELFHSNLLAWFFDALPDIADRVFQPLAVPGDAEGRSVDRERQNIDLVFCWPGYASLVIENKVFSLPDLGQLDRYMEKVAQWKGAAPELCVLSMIAPEVEFRDVMGERVPFTRNGWRHLSYDGLADRLDEALEGAGDAYEVETMRRYSRVVRLVSALIDSTVVQGPESDEPAWLGHNELAPIASSQTRSALHKMRAFRLAALLNESLPTGADASDAGVSHGKPLVTWNAWIDREGHRICAGWQLQDGQFRRFLITPHILGTSVEKKAERIAFARRHPELFSFETLDVVLGKPGAQVGPARTDSGFGSFGSDFIYKYVKADTLTVSQLIRASAFVVQDILGQTDHESPRS</sequence>
<dbReference type="EMBL" id="CP017146">
    <property type="protein sequence ID" value="QHO70356.1"/>
    <property type="molecule type" value="Genomic_DNA"/>
</dbReference>
<protein>
    <submittedName>
        <fullName evidence="1">Uncharacterized protein</fullName>
    </submittedName>
</protein>
<reference evidence="1 2" key="1">
    <citation type="submission" date="2016-09" db="EMBL/GenBank/DDBJ databases">
        <title>Complete genome sequence of microbes from the polar regions.</title>
        <authorList>
            <person name="Liao L."/>
            <person name="Chen B."/>
        </authorList>
    </citation>
    <scope>NUCLEOTIDE SEQUENCE [LARGE SCALE GENOMIC DNA]</scope>
    <source>
        <strain evidence="1 2">ZS314</strain>
    </source>
</reference>
<dbReference type="Proteomes" id="UP000464507">
    <property type="component" value="Chromosome"/>
</dbReference>